<accession>A0A2V3FY91</accession>
<dbReference type="EMBL" id="NSNE01000010">
    <property type="protein sequence ID" value="RPM13553.1"/>
    <property type="molecule type" value="Genomic_DNA"/>
</dbReference>
<evidence type="ECO:0000313" key="2">
    <source>
        <dbReference type="EMBL" id="RPM13553.1"/>
    </source>
</evidence>
<protein>
    <submittedName>
        <fullName evidence="2">Tripartite tricarboxylate transporter TctB family protein</fullName>
    </submittedName>
</protein>
<evidence type="ECO:0000259" key="1">
    <source>
        <dbReference type="Pfam" id="PF07331"/>
    </source>
</evidence>
<evidence type="ECO:0000313" key="3">
    <source>
        <dbReference type="Proteomes" id="UP000284767"/>
    </source>
</evidence>
<sequence length="176" mass="18748">MSSSSDAPLVATRWVEIGLALFTAALGAIVMYGSQDIGIGWGDSGPEAGYFPFYIGLLLSAASLGNLLLALCRWRALGTSFVARAAFRRVLAVFLPIAAYVAAMPFAGIYLASALFIAWFMWRDRSRDKPYGVPLIVTLSCGAALASYLVFAVWFKVPLDAGILVDLAAFVGSARP</sequence>
<dbReference type="Pfam" id="PF07331">
    <property type="entry name" value="TctB"/>
    <property type="match status" value="1"/>
</dbReference>
<dbReference type="Proteomes" id="UP000284767">
    <property type="component" value="Unassembled WGS sequence"/>
</dbReference>
<comment type="caution">
    <text evidence="2">The sequence shown here is derived from an EMBL/GenBank/DDBJ whole genome shotgun (WGS) entry which is preliminary data.</text>
</comment>
<feature type="domain" description="DUF1468" evidence="1">
    <location>
        <begin position="19"/>
        <end position="159"/>
    </location>
</feature>
<dbReference type="RefSeq" id="WP_003160233.1">
    <property type="nucleotide sequence ID" value="NZ_CAADOK010000313.1"/>
</dbReference>
<name>A0A2V3FY91_PSEAI</name>
<gene>
    <name evidence="2" type="ORF">IPC1295_18335</name>
</gene>
<proteinExistence type="predicted"/>
<dbReference type="AlphaFoldDB" id="A0A2V3FY91"/>
<dbReference type="InterPro" id="IPR009936">
    <property type="entry name" value="DUF1468"/>
</dbReference>
<reference evidence="2 3" key="1">
    <citation type="submission" date="2017-08" db="EMBL/GenBank/DDBJ databases">
        <authorList>
            <person name="Feschi L."/>
            <person name="Jeukens J."/>
            <person name="Emond-Rheault J.-G."/>
            <person name="Kukavica-Ibrulj I."/>
            <person name="Boyle B."/>
            <person name="Levesque R.C."/>
        </authorList>
    </citation>
    <scope>NUCLEOTIDE SEQUENCE [LARGE SCALE GENOMIC DNA]</scope>
    <source>
        <strain evidence="2 3">PA-W36</strain>
    </source>
</reference>
<reference evidence="2 3" key="2">
    <citation type="submission" date="2019-01" db="EMBL/GenBank/DDBJ databases">
        <title>The Pseudomonas aeruginosa pan-genome provides new insights on its population structure, horizontal gene transfer and pathogenicity.</title>
        <authorList>
            <person name="Freschi L."/>
            <person name="Vincent A.T."/>
            <person name="Jeukens J."/>
            <person name="Emond-Rheault J.-G."/>
            <person name="Kukavica-Ibrulj I."/>
            <person name="Dupont M.-J."/>
            <person name="Charette S.J."/>
            <person name="Boyle B."/>
            <person name="Levesque R.C."/>
        </authorList>
    </citation>
    <scope>NUCLEOTIDE SEQUENCE [LARGE SCALE GENOMIC DNA]</scope>
    <source>
        <strain evidence="2 3">PA-W36</strain>
    </source>
</reference>
<organism evidence="2 3">
    <name type="scientific">Pseudomonas aeruginosa</name>
    <dbReference type="NCBI Taxonomy" id="287"/>
    <lineage>
        <taxon>Bacteria</taxon>
        <taxon>Pseudomonadati</taxon>
        <taxon>Pseudomonadota</taxon>
        <taxon>Gammaproteobacteria</taxon>
        <taxon>Pseudomonadales</taxon>
        <taxon>Pseudomonadaceae</taxon>
        <taxon>Pseudomonas</taxon>
    </lineage>
</organism>